<organism evidence="2 3">
    <name type="scientific">Tolypocladium capitatum</name>
    <dbReference type="NCBI Taxonomy" id="45235"/>
    <lineage>
        <taxon>Eukaryota</taxon>
        <taxon>Fungi</taxon>
        <taxon>Dikarya</taxon>
        <taxon>Ascomycota</taxon>
        <taxon>Pezizomycotina</taxon>
        <taxon>Sordariomycetes</taxon>
        <taxon>Hypocreomycetidae</taxon>
        <taxon>Hypocreales</taxon>
        <taxon>Ophiocordycipitaceae</taxon>
        <taxon>Tolypocladium</taxon>
    </lineage>
</organism>
<protein>
    <recommendedName>
        <fullName evidence="1">Tse2 ADP-ribosyltransferase toxin domain-containing protein</fullName>
    </recommendedName>
</protein>
<gene>
    <name evidence="2" type="ORF">TCAP_06225</name>
</gene>
<sequence length="173" mass="19984">MSSLVAVFRRFPKDLFRVNNGLQVQLREWSPKRRVFDIKVSDRWVKPLALDPLSYQAPNGASMRPNSPYQQQLVSRLFKGRDVIVYSIPAGTHLPEHLLLVHERSDHYSLQPAKAMRLQGNSVDSKTTPSLTATDLNEHITDFFWRNAAVYTREQWLQAYPSPTDFTHPRGPR</sequence>
<dbReference type="Pfam" id="PF18648">
    <property type="entry name" value="ADPRTs_Tse2"/>
    <property type="match status" value="1"/>
</dbReference>
<keyword evidence="3" id="KW-1185">Reference proteome</keyword>
<evidence type="ECO:0000313" key="2">
    <source>
        <dbReference type="EMBL" id="PNY23832.1"/>
    </source>
</evidence>
<proteinExistence type="predicted"/>
<dbReference type="OrthoDB" id="10266325at2759"/>
<dbReference type="EMBL" id="NRSZ01001036">
    <property type="protein sequence ID" value="PNY23832.1"/>
    <property type="molecule type" value="Genomic_DNA"/>
</dbReference>
<reference evidence="2 3" key="1">
    <citation type="submission" date="2017-08" db="EMBL/GenBank/DDBJ databases">
        <title>Harnessing the power of phylogenomics to disentangle the directionality and signatures of interkingdom host jumping in the parasitic fungal genus Tolypocladium.</title>
        <authorList>
            <person name="Quandt C.A."/>
            <person name="Patterson W."/>
            <person name="Spatafora J.W."/>
        </authorList>
    </citation>
    <scope>NUCLEOTIDE SEQUENCE [LARGE SCALE GENOMIC DNA]</scope>
    <source>
        <strain evidence="2 3">CBS 113982</strain>
    </source>
</reference>
<name>A0A2K3Q8E9_9HYPO</name>
<evidence type="ECO:0000259" key="1">
    <source>
        <dbReference type="Pfam" id="PF18648"/>
    </source>
</evidence>
<dbReference type="InterPro" id="IPR041018">
    <property type="entry name" value="ADPRTs_Tse2"/>
</dbReference>
<evidence type="ECO:0000313" key="3">
    <source>
        <dbReference type="Proteomes" id="UP000236621"/>
    </source>
</evidence>
<accession>A0A2K3Q8E9</accession>
<dbReference type="AlphaFoldDB" id="A0A2K3Q8E9"/>
<comment type="caution">
    <text evidence="2">The sequence shown here is derived from an EMBL/GenBank/DDBJ whole genome shotgun (WGS) entry which is preliminary data.</text>
</comment>
<feature type="domain" description="Tse2 ADP-ribosyltransferase toxin" evidence="1">
    <location>
        <begin position="13"/>
        <end position="156"/>
    </location>
</feature>
<dbReference type="Proteomes" id="UP000236621">
    <property type="component" value="Unassembled WGS sequence"/>
</dbReference>